<comment type="pathway">
    <text evidence="5">Cell wall biogenesis; lipoteichoic acid biosynthesis.</text>
</comment>
<keyword evidence="7" id="KW-0436">Ligase</keyword>
<evidence type="ECO:0000313" key="7">
    <source>
        <dbReference type="EMBL" id="APB31790.1"/>
    </source>
</evidence>
<dbReference type="PROSITE" id="PS50075">
    <property type="entry name" value="CARRIER"/>
    <property type="match status" value="1"/>
</dbReference>
<dbReference type="GO" id="GO:0036370">
    <property type="term" value="F:D-alanyl carrier activity"/>
    <property type="evidence" value="ECO:0007669"/>
    <property type="project" value="UniProtKB-UniRule"/>
</dbReference>
<comment type="subcellular location">
    <subcellularLocation>
        <location evidence="5">Cytoplasm</location>
    </subcellularLocation>
</comment>
<evidence type="ECO:0000256" key="5">
    <source>
        <dbReference type="HAMAP-Rule" id="MF_00565"/>
    </source>
</evidence>
<dbReference type="GO" id="GO:0071555">
    <property type="term" value="P:cell wall organization"/>
    <property type="evidence" value="ECO:0007669"/>
    <property type="project" value="UniProtKB-KW"/>
</dbReference>
<evidence type="ECO:0000256" key="4">
    <source>
        <dbReference type="ARBA" id="ARBA00023316"/>
    </source>
</evidence>
<accession>A0A1J0A771</accession>
<evidence type="ECO:0000313" key="8">
    <source>
        <dbReference type="Proteomes" id="UP000191200"/>
    </source>
</evidence>
<dbReference type="InterPro" id="IPR009081">
    <property type="entry name" value="PP-bd_ACP"/>
</dbReference>
<protein>
    <recommendedName>
        <fullName evidence="5">D-alanyl carrier protein</fullName>
        <shortName evidence="5">DCP</shortName>
    </recommendedName>
    <alternativeName>
        <fullName evidence="5">D-alanine--poly(phosphoribitol) ligase subunit 2</fullName>
    </alternativeName>
</protein>
<dbReference type="HAMAP" id="MF_00565">
    <property type="entry name" value="DltC"/>
    <property type="match status" value="1"/>
</dbReference>
<proteinExistence type="inferred from homology"/>
<evidence type="ECO:0000256" key="2">
    <source>
        <dbReference type="ARBA" id="ARBA00022490"/>
    </source>
</evidence>
<organism evidence="7 8">
    <name type="scientific">Vagococcus teuberi</name>
    <dbReference type="NCBI Taxonomy" id="519472"/>
    <lineage>
        <taxon>Bacteria</taxon>
        <taxon>Bacillati</taxon>
        <taxon>Bacillota</taxon>
        <taxon>Bacilli</taxon>
        <taxon>Lactobacillales</taxon>
        <taxon>Enterococcaceae</taxon>
        <taxon>Vagococcus</taxon>
    </lineage>
</organism>
<dbReference type="Gene3D" id="1.10.1200.10">
    <property type="entry name" value="ACP-like"/>
    <property type="match status" value="1"/>
</dbReference>
<evidence type="ECO:0000259" key="6">
    <source>
        <dbReference type="PROSITE" id="PS50075"/>
    </source>
</evidence>
<dbReference type="UniPathway" id="UPA00556"/>
<comment type="PTM">
    <text evidence="5">4'-phosphopantetheine is transferred from CoA to a specific serine of apo-DCP.</text>
</comment>
<reference evidence="7 8" key="1">
    <citation type="submission" date="2016-09" db="EMBL/GenBank/DDBJ databases">
        <title>Vagococcus teuberi sp. nov., isolated from the Malian artisanal sour milk fene.</title>
        <authorList>
            <person name="Wullschleger S."/>
            <person name="Seifert C."/>
            <person name="Baumgartner S."/>
            <person name="Lacroix C."/>
            <person name="Bonfoh B."/>
            <person name="Stevens M.J."/>
            <person name="Meile L."/>
        </authorList>
    </citation>
    <scope>NUCLEOTIDE SEQUENCE [LARGE SCALE GENOMIC DNA]</scope>
    <source>
        <strain evidence="7 8">DSM 21459</strain>
    </source>
</reference>
<evidence type="ECO:0000256" key="3">
    <source>
        <dbReference type="ARBA" id="ARBA00022553"/>
    </source>
</evidence>
<dbReference type="NCBIfam" id="TIGR01688">
    <property type="entry name" value="dltC"/>
    <property type="match status" value="1"/>
</dbReference>
<evidence type="ECO:0000256" key="1">
    <source>
        <dbReference type="ARBA" id="ARBA00022450"/>
    </source>
</evidence>
<keyword evidence="3 5" id="KW-0597">Phosphoprotein</keyword>
<dbReference type="AlphaFoldDB" id="A0A1J0A771"/>
<comment type="function">
    <text evidence="5">Carrier protein involved in the D-alanylation of lipoteichoic acid (LTA). The loading of thioester-linked D-alanine onto DltC is catalyzed by D-alanine--D-alanyl carrier protein ligase DltA. The DltC-carried D-alanyl group is further transferred to cell membrane phosphatidylglycerol (PG) by forming an ester bond, probably catalyzed by DltD. D-alanylation of LTA plays an important role in modulating the properties of the cell wall in Gram-positive bacteria, influencing the net charge of the cell wall.</text>
</comment>
<keyword evidence="1 5" id="KW-0596">Phosphopantetheine</keyword>
<keyword evidence="8" id="KW-1185">Reference proteome</keyword>
<keyword evidence="2 5" id="KW-0963">Cytoplasm</keyword>
<gene>
    <name evidence="5" type="primary">dltC</name>
    <name evidence="7" type="ORF">BHY08_08125</name>
</gene>
<dbReference type="GO" id="GO:0016874">
    <property type="term" value="F:ligase activity"/>
    <property type="evidence" value="ECO:0007669"/>
    <property type="project" value="UniProtKB-KW"/>
</dbReference>
<dbReference type="EMBL" id="CP017267">
    <property type="protein sequence ID" value="APB31790.1"/>
    <property type="molecule type" value="Genomic_DNA"/>
</dbReference>
<dbReference type="GO" id="GO:0005737">
    <property type="term" value="C:cytoplasm"/>
    <property type="evidence" value="ECO:0007669"/>
    <property type="project" value="UniProtKB-SubCell"/>
</dbReference>
<dbReference type="Proteomes" id="UP000191200">
    <property type="component" value="Chromosome"/>
</dbReference>
<dbReference type="InterPro" id="IPR003230">
    <property type="entry name" value="DltC"/>
</dbReference>
<dbReference type="GO" id="GO:0070395">
    <property type="term" value="P:lipoteichoic acid biosynthetic process"/>
    <property type="evidence" value="ECO:0007669"/>
    <property type="project" value="UniProtKB-UniRule"/>
</dbReference>
<name>A0A1J0A771_9ENTE</name>
<dbReference type="NCBIfam" id="NF003464">
    <property type="entry name" value="PRK05087.1"/>
    <property type="match status" value="1"/>
</dbReference>
<keyword evidence="4 5" id="KW-0961">Cell wall biogenesis/degradation</keyword>
<sequence length="78" mass="8709">MNVKETILNILEDLTGTDFSDQMTVDLYEEGILDSMATVQMLVEVDGQLGITVPVSEYERSEWATPEQIIAQVESLQS</sequence>
<dbReference type="OrthoDB" id="6462171at2"/>
<dbReference type="RefSeq" id="WP_071457393.1">
    <property type="nucleotide sequence ID" value="NZ_CABJEN010000002.1"/>
</dbReference>
<dbReference type="Pfam" id="PF00550">
    <property type="entry name" value="PP-binding"/>
    <property type="match status" value="1"/>
</dbReference>
<dbReference type="SUPFAM" id="SSF47336">
    <property type="entry name" value="ACP-like"/>
    <property type="match status" value="1"/>
</dbReference>
<dbReference type="InterPro" id="IPR036736">
    <property type="entry name" value="ACP-like_sf"/>
</dbReference>
<dbReference type="KEGG" id="vte:BHY08_08125"/>
<dbReference type="STRING" id="519472.BHY08_08125"/>
<feature type="modified residue" description="O-(pantetheine 4'-phosphoryl)serine" evidence="5">
    <location>
        <position position="35"/>
    </location>
</feature>
<feature type="domain" description="Carrier" evidence="6">
    <location>
        <begin position="1"/>
        <end position="77"/>
    </location>
</feature>
<comment type="similarity">
    <text evidence="5">Belongs to the DltC family.</text>
</comment>